<accession>A0A5J4PC27</accession>
<organism evidence="1">
    <name type="scientific">termite gut metagenome</name>
    <dbReference type="NCBI Taxonomy" id="433724"/>
    <lineage>
        <taxon>unclassified sequences</taxon>
        <taxon>metagenomes</taxon>
        <taxon>organismal metagenomes</taxon>
    </lineage>
</organism>
<protein>
    <submittedName>
        <fullName evidence="1">Uncharacterized protein</fullName>
    </submittedName>
</protein>
<dbReference type="AlphaFoldDB" id="A0A5J4PC27"/>
<sequence>MYIYIRNKESKRRILSRNRKRRIRLLIWAFPDGSGYPATILFVRTLTKRISATIPNAHADFATNSSATPKELYTPSAFIKKKESDNVNGDTFVRSMRDSIRA</sequence>
<dbReference type="EMBL" id="SNRY01009566">
    <property type="protein sequence ID" value="KAA6306882.1"/>
    <property type="molecule type" value="Genomic_DNA"/>
</dbReference>
<name>A0A5J4PC27_9ZZZZ</name>
<evidence type="ECO:0000313" key="1">
    <source>
        <dbReference type="EMBL" id="KAA6306882.1"/>
    </source>
</evidence>
<reference evidence="1" key="1">
    <citation type="submission" date="2019-03" db="EMBL/GenBank/DDBJ databases">
        <title>Single cell metagenomics reveals metabolic interactions within the superorganism composed of flagellate Streblomastix strix and complex community of Bacteroidetes bacteria on its surface.</title>
        <authorList>
            <person name="Treitli S.C."/>
            <person name="Kolisko M."/>
            <person name="Husnik F."/>
            <person name="Keeling P."/>
            <person name="Hampl V."/>
        </authorList>
    </citation>
    <scope>NUCLEOTIDE SEQUENCE</scope>
    <source>
        <strain evidence="1">STM</strain>
    </source>
</reference>
<proteinExistence type="predicted"/>
<comment type="caution">
    <text evidence="1">The sequence shown here is derived from an EMBL/GenBank/DDBJ whole genome shotgun (WGS) entry which is preliminary data.</text>
</comment>
<gene>
    <name evidence="1" type="ORF">EZS27_041453</name>
</gene>